<dbReference type="PRINTS" id="PR00340">
    <property type="entry name" value="PIIGLNB"/>
</dbReference>
<dbReference type="AlphaFoldDB" id="A0A4Z0Y071"/>
<proteinExistence type="inferred from homology"/>
<dbReference type="GO" id="GO:0005829">
    <property type="term" value="C:cytosol"/>
    <property type="evidence" value="ECO:0007669"/>
    <property type="project" value="TreeGrafter"/>
</dbReference>
<reference evidence="2 3" key="1">
    <citation type="submission" date="2019-04" db="EMBL/GenBank/DDBJ databases">
        <authorList>
            <person name="Poehlein A."/>
            <person name="Bengelsdorf F.R."/>
            <person name="Duerre P."/>
            <person name="Daniel R."/>
        </authorList>
    </citation>
    <scope>NUCLEOTIDE SEQUENCE [LARGE SCALE GENOMIC DNA]</scope>
    <source>
        <strain evidence="2 3">BS-1</strain>
    </source>
</reference>
<organism evidence="2 3">
    <name type="scientific">Caproiciproducens galactitolivorans</name>
    <dbReference type="NCBI Taxonomy" id="642589"/>
    <lineage>
        <taxon>Bacteria</taxon>
        <taxon>Bacillati</taxon>
        <taxon>Bacillota</taxon>
        <taxon>Clostridia</taxon>
        <taxon>Eubacteriales</taxon>
        <taxon>Acutalibacteraceae</taxon>
        <taxon>Caproiciproducens</taxon>
    </lineage>
</organism>
<keyword evidence="3" id="KW-1185">Reference proteome</keyword>
<dbReference type="InterPro" id="IPR002187">
    <property type="entry name" value="N-reg_PII"/>
</dbReference>
<protein>
    <submittedName>
        <fullName evidence="2">Nitrogen regulatory protein P-II</fullName>
    </submittedName>
</protein>
<dbReference type="InterPro" id="IPR011322">
    <property type="entry name" value="N-reg_PII-like_a/b"/>
</dbReference>
<dbReference type="RefSeq" id="WP_135657630.1">
    <property type="nucleotide sequence ID" value="NZ_JAJUFJ010000002.1"/>
</dbReference>
<name>A0A4Z0Y071_9FIRM</name>
<dbReference type="OrthoDB" id="9814202at2"/>
<dbReference type="Pfam" id="PF00543">
    <property type="entry name" value="P-II"/>
    <property type="match status" value="1"/>
</dbReference>
<sequence length="113" mass="12572">MKKVEAFIRPEKLEDIKDVLNALKLNGLSVSQIMGCGKQKGWNEYVRGSEVDINFIQKIKIELIIQDDQLEEVVDKITENAQTGDVGDGKIFISDVADAVRIRTGERGIAALK</sequence>
<dbReference type="PANTHER" id="PTHR30115">
    <property type="entry name" value="NITROGEN REGULATORY PROTEIN P-II"/>
    <property type="match status" value="1"/>
</dbReference>
<dbReference type="GO" id="GO:0030234">
    <property type="term" value="F:enzyme regulator activity"/>
    <property type="evidence" value="ECO:0007669"/>
    <property type="project" value="InterPro"/>
</dbReference>
<dbReference type="PANTHER" id="PTHR30115:SF11">
    <property type="entry name" value="NITROGEN REGULATORY PROTEIN P-II HOMOLOG"/>
    <property type="match status" value="1"/>
</dbReference>
<dbReference type="PROSITE" id="PS00638">
    <property type="entry name" value="PII_GLNB_CTER"/>
    <property type="match status" value="1"/>
</dbReference>
<dbReference type="GO" id="GO:0006808">
    <property type="term" value="P:regulation of nitrogen utilization"/>
    <property type="evidence" value="ECO:0007669"/>
    <property type="project" value="InterPro"/>
</dbReference>
<dbReference type="SUPFAM" id="SSF54913">
    <property type="entry name" value="GlnB-like"/>
    <property type="match status" value="1"/>
</dbReference>
<evidence type="ECO:0000313" key="3">
    <source>
        <dbReference type="Proteomes" id="UP000297714"/>
    </source>
</evidence>
<dbReference type="InterPro" id="IPR015867">
    <property type="entry name" value="N-reg_PII/ATP_PRibTrfase_C"/>
</dbReference>
<evidence type="ECO:0000313" key="2">
    <source>
        <dbReference type="EMBL" id="TGJ77269.1"/>
    </source>
</evidence>
<evidence type="ECO:0000256" key="1">
    <source>
        <dbReference type="RuleBase" id="RU003936"/>
    </source>
</evidence>
<dbReference type="Proteomes" id="UP000297714">
    <property type="component" value="Unassembled WGS sequence"/>
</dbReference>
<dbReference type="InterPro" id="IPR017918">
    <property type="entry name" value="N-reg_PII_CS"/>
</dbReference>
<dbReference type="EMBL" id="SRMQ01000002">
    <property type="protein sequence ID" value="TGJ77269.1"/>
    <property type="molecule type" value="Genomic_DNA"/>
</dbReference>
<accession>A0A4Z0Y071</accession>
<comment type="similarity">
    <text evidence="1">Belongs to the P(II) protein family.</text>
</comment>
<comment type="caution">
    <text evidence="2">The sequence shown here is derived from an EMBL/GenBank/DDBJ whole genome shotgun (WGS) entry which is preliminary data.</text>
</comment>
<dbReference type="GO" id="GO:0005524">
    <property type="term" value="F:ATP binding"/>
    <property type="evidence" value="ECO:0007669"/>
    <property type="project" value="TreeGrafter"/>
</dbReference>
<dbReference type="PROSITE" id="PS51343">
    <property type="entry name" value="PII_GLNB_DOM"/>
    <property type="match status" value="1"/>
</dbReference>
<dbReference type="Gene3D" id="3.30.70.120">
    <property type="match status" value="1"/>
</dbReference>
<dbReference type="SMART" id="SM00938">
    <property type="entry name" value="P-II"/>
    <property type="match status" value="1"/>
</dbReference>
<gene>
    <name evidence="2" type="primary">glnB</name>
    <name evidence="2" type="ORF">CAGA_06380</name>
</gene>